<dbReference type="PROSITE" id="PS50011">
    <property type="entry name" value="PROTEIN_KINASE_DOM"/>
    <property type="match status" value="1"/>
</dbReference>
<dbReference type="GO" id="GO:0004672">
    <property type="term" value="F:protein kinase activity"/>
    <property type="evidence" value="ECO:0007669"/>
    <property type="project" value="InterPro"/>
</dbReference>
<dbReference type="InterPro" id="IPR050588">
    <property type="entry name" value="WNK_Ser-Thr_kinase"/>
</dbReference>
<feature type="domain" description="Protein kinase" evidence="1">
    <location>
        <begin position="123"/>
        <end position="425"/>
    </location>
</feature>
<dbReference type="InterPro" id="IPR001245">
    <property type="entry name" value="Ser-Thr/Tyr_kinase_cat_dom"/>
</dbReference>
<dbReference type="Proteomes" id="UP000034805">
    <property type="component" value="Unassembled WGS sequence"/>
</dbReference>
<protein>
    <submittedName>
        <fullName evidence="2">Nuclear receptor-binding protein 2-like</fullName>
    </submittedName>
</protein>
<dbReference type="InterPro" id="IPR011009">
    <property type="entry name" value="Kinase-like_dom_sf"/>
</dbReference>
<dbReference type="AlphaFoldDB" id="A0A0P7YIY0"/>
<sequence>MLRVISLVKSLLWNSLVHRRVVLPKCCGGRVRCGRKRRFSLLPGRRSVTKVSCLNGTLALLQDQSEVSPEKRSPFRACGEASCLGAIAFPRCTGAFGYAKWPGRGRDRCMAWASFCPGGHVWSKQSRYLCQGAGTQVSQGNVPGIETASLAMDTEEGVEVVWNEVQFSDKKVFKTLEDRIKEMFDNLMQVDHPNIVKFHKYWLDTKESRARVIFITEYMSSGSLKQFLKKTKKNHKTMNVKAWKRWCTQILSALNLCGNMRCLMTFSYWALCNISLPDSSFSSPIVPASYLHSCDPPIIHGNLTCDNIFIQHNGLIKIGSVFPDAVHGKVRHHRDDLRNIHFFAPEYGLAEDDYAIDIFSFGICALEMAVLEIQANGDAMVSKEAIAHAGDSLEDPLMREFTQSCVRLEAKKRPTAHDLLFHRVLFEVHSLKLLAAHCFINNQYLFPENCVEEKTKSFDPNGIMAEIKHADRPGVQLKYSHVSPLELDKFLEDVKEQEWPIRDTSVEEGCKSTGTNSSRAECCIGSFPGARRNGIYPLMNFASHRPHPVPRALSLSQEHMETVKTPTPEPQEMETRKVVQMHCNLESNEEGTRSHVSLSWLLSHLGEKSPLTTGITSFKGDSYKQLSLFLKMDDKLHRQLSCDVLPSESGAFLTSTLTAPPVGHVQFYSLPSISMYALILASDSPKDLANELVHYAFISE</sequence>
<dbReference type="GO" id="GO:0005524">
    <property type="term" value="F:ATP binding"/>
    <property type="evidence" value="ECO:0007669"/>
    <property type="project" value="InterPro"/>
</dbReference>
<reference evidence="2 3" key="1">
    <citation type="submission" date="2015-08" db="EMBL/GenBank/DDBJ databases">
        <title>The genome of the Asian arowana (Scleropages formosus).</title>
        <authorList>
            <person name="Tan M.H."/>
            <person name="Gan H.M."/>
            <person name="Croft L.J."/>
            <person name="Austin C.M."/>
        </authorList>
    </citation>
    <scope>NUCLEOTIDE SEQUENCE [LARGE SCALE GENOMIC DNA]</scope>
    <source>
        <strain evidence="2">Aro1</strain>
    </source>
</reference>
<evidence type="ECO:0000313" key="3">
    <source>
        <dbReference type="Proteomes" id="UP000034805"/>
    </source>
</evidence>
<accession>A0A0P7YIY0</accession>
<evidence type="ECO:0000259" key="1">
    <source>
        <dbReference type="PROSITE" id="PS50011"/>
    </source>
</evidence>
<feature type="non-terminal residue" evidence="2">
    <location>
        <position position="700"/>
    </location>
</feature>
<proteinExistence type="predicted"/>
<name>A0A0P7YIY0_SCLFO</name>
<organism evidence="2 3">
    <name type="scientific">Scleropages formosus</name>
    <name type="common">Asian bonytongue</name>
    <name type="synonym">Osteoglossum formosum</name>
    <dbReference type="NCBI Taxonomy" id="113540"/>
    <lineage>
        <taxon>Eukaryota</taxon>
        <taxon>Metazoa</taxon>
        <taxon>Chordata</taxon>
        <taxon>Craniata</taxon>
        <taxon>Vertebrata</taxon>
        <taxon>Euteleostomi</taxon>
        <taxon>Actinopterygii</taxon>
        <taxon>Neopterygii</taxon>
        <taxon>Teleostei</taxon>
        <taxon>Osteoglossocephala</taxon>
        <taxon>Osteoglossomorpha</taxon>
        <taxon>Osteoglossiformes</taxon>
        <taxon>Osteoglossidae</taxon>
        <taxon>Scleropages</taxon>
    </lineage>
</organism>
<dbReference type="InterPro" id="IPR000719">
    <property type="entry name" value="Prot_kinase_dom"/>
</dbReference>
<dbReference type="Gene3D" id="3.30.200.20">
    <property type="entry name" value="Phosphorylase Kinase, domain 1"/>
    <property type="match status" value="1"/>
</dbReference>
<evidence type="ECO:0000313" key="2">
    <source>
        <dbReference type="EMBL" id="KPP67358.1"/>
    </source>
</evidence>
<dbReference type="SUPFAM" id="SSF56112">
    <property type="entry name" value="Protein kinase-like (PK-like)"/>
    <property type="match status" value="1"/>
</dbReference>
<dbReference type="FunFam" id="3.30.200.20:FF:001061">
    <property type="entry name" value="Nuclear receptor-binding protein 2"/>
    <property type="match status" value="1"/>
</dbReference>
<comment type="caution">
    <text evidence="2">The sequence shown here is derived from an EMBL/GenBank/DDBJ whole genome shotgun (WGS) entry which is preliminary data.</text>
</comment>
<gene>
    <name evidence="2" type="ORF">Z043_114070</name>
</gene>
<dbReference type="EMBL" id="JARO02005100">
    <property type="protein sequence ID" value="KPP67358.1"/>
    <property type="molecule type" value="Genomic_DNA"/>
</dbReference>
<dbReference type="Pfam" id="PF07714">
    <property type="entry name" value="PK_Tyr_Ser-Thr"/>
    <property type="match status" value="2"/>
</dbReference>
<keyword evidence="2" id="KW-0675">Receptor</keyword>
<dbReference type="Gene3D" id="1.10.510.10">
    <property type="entry name" value="Transferase(Phosphotransferase) domain 1"/>
    <property type="match status" value="1"/>
</dbReference>
<dbReference type="PANTHER" id="PTHR13902">
    <property type="entry name" value="SERINE/THREONINE-PROTEIN KINASE WNK WITH NO LYSINE -RELATED"/>
    <property type="match status" value="1"/>
</dbReference>